<keyword evidence="8" id="KW-0547">Nucleotide-binding</keyword>
<comment type="similarity">
    <text evidence="3">Belongs to the UPRTase family.</text>
</comment>
<dbReference type="GO" id="GO:0004845">
    <property type="term" value="F:uracil phosphoribosyltransferase activity"/>
    <property type="evidence" value="ECO:0007669"/>
    <property type="project" value="UniProtKB-EC"/>
</dbReference>
<evidence type="ECO:0000313" key="11">
    <source>
        <dbReference type="EMBL" id="EXJ89319.1"/>
    </source>
</evidence>
<evidence type="ECO:0000256" key="8">
    <source>
        <dbReference type="ARBA" id="ARBA00022741"/>
    </source>
</evidence>
<evidence type="ECO:0000256" key="6">
    <source>
        <dbReference type="ARBA" id="ARBA00022676"/>
    </source>
</evidence>
<name>W9Z482_9EURO</name>
<evidence type="ECO:0000256" key="2">
    <source>
        <dbReference type="ARBA" id="ARBA00005180"/>
    </source>
</evidence>
<dbReference type="Gene3D" id="3.40.50.2020">
    <property type="match status" value="1"/>
</dbReference>
<evidence type="ECO:0000256" key="3">
    <source>
        <dbReference type="ARBA" id="ARBA00009516"/>
    </source>
</evidence>
<evidence type="ECO:0000256" key="7">
    <source>
        <dbReference type="ARBA" id="ARBA00022679"/>
    </source>
</evidence>
<comment type="pathway">
    <text evidence="2">Pyrimidine metabolism; UMP biosynthesis via salvage pathway; UMP from uracil: step 1/1.</text>
</comment>
<feature type="domain" description="Phosphoribosyltransferase" evidence="10">
    <location>
        <begin position="50"/>
        <end position="193"/>
    </location>
</feature>
<dbReference type="EC" id="2.4.2.9" evidence="4"/>
<dbReference type="GO" id="GO:0005525">
    <property type="term" value="F:GTP binding"/>
    <property type="evidence" value="ECO:0007669"/>
    <property type="project" value="UniProtKB-KW"/>
</dbReference>
<gene>
    <name evidence="11" type="ORF">A1O3_02385</name>
</gene>
<keyword evidence="12" id="KW-1185">Reference proteome</keyword>
<evidence type="ECO:0000259" key="10">
    <source>
        <dbReference type="Pfam" id="PF14681"/>
    </source>
</evidence>
<dbReference type="Proteomes" id="UP000019478">
    <property type="component" value="Unassembled WGS sequence"/>
</dbReference>
<dbReference type="SUPFAM" id="SSF53271">
    <property type="entry name" value="PRTase-like"/>
    <property type="match status" value="1"/>
</dbReference>
<evidence type="ECO:0000256" key="1">
    <source>
        <dbReference type="ARBA" id="ARBA00001946"/>
    </source>
</evidence>
<keyword evidence="6 11" id="KW-0328">Glycosyltransferase</keyword>
<dbReference type="GeneID" id="19166516"/>
<accession>W9Z482</accession>
<dbReference type="RefSeq" id="XP_007730716.1">
    <property type="nucleotide sequence ID" value="XM_007732526.1"/>
</dbReference>
<reference evidence="11 12" key="1">
    <citation type="submission" date="2013-03" db="EMBL/GenBank/DDBJ databases">
        <title>The Genome Sequence of Capronia epimyces CBS 606.96.</title>
        <authorList>
            <consortium name="The Broad Institute Genomics Platform"/>
            <person name="Cuomo C."/>
            <person name="de Hoog S."/>
            <person name="Gorbushina A."/>
            <person name="Walker B."/>
            <person name="Young S.K."/>
            <person name="Zeng Q."/>
            <person name="Gargeya S."/>
            <person name="Fitzgerald M."/>
            <person name="Haas B."/>
            <person name="Abouelleil A."/>
            <person name="Allen A.W."/>
            <person name="Alvarado L."/>
            <person name="Arachchi H.M."/>
            <person name="Berlin A.M."/>
            <person name="Chapman S.B."/>
            <person name="Gainer-Dewar J."/>
            <person name="Goldberg J."/>
            <person name="Griggs A."/>
            <person name="Gujja S."/>
            <person name="Hansen M."/>
            <person name="Howarth C."/>
            <person name="Imamovic A."/>
            <person name="Ireland A."/>
            <person name="Larimer J."/>
            <person name="McCowan C."/>
            <person name="Murphy C."/>
            <person name="Pearson M."/>
            <person name="Poon T.W."/>
            <person name="Priest M."/>
            <person name="Roberts A."/>
            <person name="Saif S."/>
            <person name="Shea T."/>
            <person name="Sisk P."/>
            <person name="Sykes S."/>
            <person name="Wortman J."/>
            <person name="Nusbaum C."/>
            <person name="Birren B."/>
        </authorList>
    </citation>
    <scope>NUCLEOTIDE SEQUENCE [LARGE SCALE GENOMIC DNA]</scope>
    <source>
        <strain evidence="11 12">CBS 606.96</strain>
    </source>
</reference>
<dbReference type="STRING" id="1182542.W9Z482"/>
<comment type="caution">
    <text evidence="11">The sequence shown here is derived from an EMBL/GenBank/DDBJ whole genome shotgun (WGS) entry which is preliminary data.</text>
</comment>
<dbReference type="eggNOG" id="KOG4203">
    <property type="taxonomic scope" value="Eukaryota"/>
</dbReference>
<dbReference type="EMBL" id="AMGY01000002">
    <property type="protein sequence ID" value="EXJ89319.1"/>
    <property type="molecule type" value="Genomic_DNA"/>
</dbReference>
<evidence type="ECO:0000313" key="12">
    <source>
        <dbReference type="Proteomes" id="UP000019478"/>
    </source>
</evidence>
<organism evidence="11 12">
    <name type="scientific">Capronia epimyces CBS 606.96</name>
    <dbReference type="NCBI Taxonomy" id="1182542"/>
    <lineage>
        <taxon>Eukaryota</taxon>
        <taxon>Fungi</taxon>
        <taxon>Dikarya</taxon>
        <taxon>Ascomycota</taxon>
        <taxon>Pezizomycotina</taxon>
        <taxon>Eurotiomycetes</taxon>
        <taxon>Chaetothyriomycetidae</taxon>
        <taxon>Chaetothyriales</taxon>
        <taxon>Herpotrichiellaceae</taxon>
        <taxon>Capronia</taxon>
    </lineage>
</organism>
<dbReference type="HOGENOM" id="CLU_067096_2_1_1"/>
<dbReference type="InterPro" id="IPR000836">
    <property type="entry name" value="PRTase_dom"/>
</dbReference>
<keyword evidence="7 11" id="KW-0808">Transferase</keyword>
<dbReference type="PANTHER" id="PTHR32315:SF4">
    <property type="entry name" value="URACIL PHOSPHORIBOSYLTRANSFERASE, CHLOROPLASTIC"/>
    <property type="match status" value="1"/>
</dbReference>
<comment type="cofactor">
    <cofactor evidence="1">
        <name>Mg(2+)</name>
        <dbReference type="ChEBI" id="CHEBI:18420"/>
    </cofactor>
</comment>
<proteinExistence type="inferred from homology"/>
<dbReference type="NCBIfam" id="NF001097">
    <property type="entry name" value="PRK00129.1"/>
    <property type="match status" value="1"/>
</dbReference>
<evidence type="ECO:0000256" key="9">
    <source>
        <dbReference type="ARBA" id="ARBA00023134"/>
    </source>
</evidence>
<dbReference type="InterPro" id="IPR029057">
    <property type="entry name" value="PRTase-like"/>
</dbReference>
<dbReference type="OrthoDB" id="10257085at2759"/>
<dbReference type="Pfam" id="PF14681">
    <property type="entry name" value="UPRTase"/>
    <property type="match status" value="1"/>
</dbReference>
<dbReference type="AlphaFoldDB" id="W9Z482"/>
<protein>
    <recommendedName>
        <fullName evidence="4">uracil phosphoribosyltransferase</fullName>
        <ecNumber evidence="4">2.4.2.9</ecNumber>
    </recommendedName>
</protein>
<sequence>MAIDMCGPLYTAKLSQLRDLTLPPREVRSLTAELTTMLADIAIEPPSLTETVVVVVILRSGLAMMDAFLSKFPPEANVIVQHLGIFRDKKTLQPVEYYNKLSPRSAKIRHAYILDPVIATGGTADAAIEILREWGVERVTFVSVLASRTGVDRIASTCLESLRLVVGAVDSDLDNQGYVQPGLGDIGDRLFGTHLD</sequence>
<evidence type="ECO:0000256" key="4">
    <source>
        <dbReference type="ARBA" id="ARBA00011894"/>
    </source>
</evidence>
<dbReference type="InterPro" id="IPR050054">
    <property type="entry name" value="UPRTase/APRTase"/>
</dbReference>
<keyword evidence="5" id="KW-0021">Allosteric enzyme</keyword>
<keyword evidence="9" id="KW-0342">GTP-binding</keyword>
<dbReference type="CDD" id="cd06223">
    <property type="entry name" value="PRTases_typeI"/>
    <property type="match status" value="1"/>
</dbReference>
<dbReference type="PANTHER" id="PTHR32315">
    <property type="entry name" value="ADENINE PHOSPHORIBOSYLTRANSFERASE"/>
    <property type="match status" value="1"/>
</dbReference>
<evidence type="ECO:0000256" key="5">
    <source>
        <dbReference type="ARBA" id="ARBA00022533"/>
    </source>
</evidence>